<dbReference type="RefSeq" id="WP_061094145.1">
    <property type="nucleotide sequence ID" value="NZ_CP014323.1"/>
</dbReference>
<reference evidence="1 2" key="1">
    <citation type="submission" date="2015-12" db="EMBL/GenBank/DDBJ databases">
        <authorList>
            <person name="Shamseldin A."/>
            <person name="Moawad H."/>
            <person name="Abd El-Rahim W.M."/>
            <person name="Sadowsky M.J."/>
        </authorList>
    </citation>
    <scope>NUCLEOTIDE SEQUENCE [LARGE SCALE GENOMIC DNA]</scope>
    <source>
        <strain evidence="1 2">D7</strain>
    </source>
</reference>
<evidence type="ECO:0000313" key="2">
    <source>
        <dbReference type="Proteomes" id="UP000063991"/>
    </source>
</evidence>
<gene>
    <name evidence="1" type="ORF">AVL55_02580</name>
</gene>
<dbReference type="OrthoDB" id="5918373at2"/>
<dbReference type="AlphaFoldDB" id="A0A126PY62"/>
<sequence>MAIPASLKIDTPNYKQEGNFEALFEGWEKIIIGANKSYEKGQLFTAIGAYYQAISPSKKLIAKAPSNYRSLSTIVTSFHNLTDTFLYCRQPQERMAALQFAYSLITQVEAIIANIEKCFSLNTDVLRFASIARQQRFLFCKKYPEFLDGFECHRLKKPDFMKARSLNEK</sequence>
<dbReference type="EMBL" id="CP014323">
    <property type="protein sequence ID" value="AMJ97148.1"/>
    <property type="molecule type" value="Genomic_DNA"/>
</dbReference>
<proteinExistence type="predicted"/>
<protein>
    <submittedName>
        <fullName evidence="1">Uncharacterized protein</fullName>
    </submittedName>
</protein>
<organism evidence="1 2">
    <name type="scientific">Alteromonas macleodii</name>
    <name type="common">Pseudoalteromonas macleodii</name>
    <dbReference type="NCBI Taxonomy" id="28108"/>
    <lineage>
        <taxon>Bacteria</taxon>
        <taxon>Pseudomonadati</taxon>
        <taxon>Pseudomonadota</taxon>
        <taxon>Gammaproteobacteria</taxon>
        <taxon>Alteromonadales</taxon>
        <taxon>Alteromonadaceae</taxon>
        <taxon>Alteromonas/Salinimonas group</taxon>
        <taxon>Alteromonas</taxon>
    </lineage>
</organism>
<name>A0A126PY62_ALTMA</name>
<evidence type="ECO:0000313" key="1">
    <source>
        <dbReference type="EMBL" id="AMJ97148.1"/>
    </source>
</evidence>
<dbReference type="Proteomes" id="UP000063991">
    <property type="component" value="Chromosome"/>
</dbReference>
<accession>A0A126PY62</accession>